<dbReference type="PATRIC" id="fig|1184267.3.peg.1331"/>
<dbReference type="HOGENOM" id="CLU_027480_0_1_7"/>
<gene>
    <name evidence="2" type="ORF">A11Q_1313</name>
</gene>
<proteinExistence type="predicted"/>
<dbReference type="Gene3D" id="2.130.10.10">
    <property type="entry name" value="YVTN repeat-like/Quinoprotein amine dehydrogenase"/>
    <property type="match status" value="1"/>
</dbReference>
<evidence type="ECO:0000313" key="2">
    <source>
        <dbReference type="EMBL" id="AGH95529.1"/>
    </source>
</evidence>
<evidence type="ECO:0000259" key="1">
    <source>
        <dbReference type="Pfam" id="PF13360"/>
    </source>
</evidence>
<accession>M4VQV3</accession>
<dbReference type="OrthoDB" id="5288823at2"/>
<dbReference type="InterPro" id="IPR011047">
    <property type="entry name" value="Quinoprotein_ADH-like_sf"/>
</dbReference>
<dbReference type="AlphaFoldDB" id="M4VQV3"/>
<dbReference type="PANTHER" id="PTHR34512:SF30">
    <property type="entry name" value="OUTER MEMBRANE PROTEIN ASSEMBLY FACTOR BAMB"/>
    <property type="match status" value="1"/>
</dbReference>
<dbReference type="KEGG" id="bex:A11Q_1313"/>
<sequence length="381" mass="42498">MKFFRALTFCSSIFLVGCVSSLKDRVEPNKEFRVNAYWAQDTLAKANHAFRKVNRMTPVIHENLIIIGNAYDGLVAYDKETKYEKWRIPIDLGVEASAISVSDFLFIGSNNGKMYSIDLSKGVEVWAFDTKSEIVAEPLLQDGILYFVSGSQSLYALDASTGKQLWVHNRQETSNIMTVRGGSKPAFKDGLIYAGFSDGTLVALNAKTGTEQWEVSLNRNTRFRDIDASPVFDGDFIYINSYDDHLYCIAKSDGQIIWESPIGGFSTPLVTSEVVYVTSSRGEIAALDKKSGQEKWKYSSKNGILTDPLAYEDLIVTGESRGKLLFLQKDSGAIVNSFEPGRGVFSKPSLEGDRFYFISGEGNIYGLKAYYDTKSSIYYLK</sequence>
<dbReference type="SUPFAM" id="SSF50998">
    <property type="entry name" value="Quinoprotein alcohol dehydrogenase-like"/>
    <property type="match status" value="1"/>
</dbReference>
<dbReference type="InterPro" id="IPR015943">
    <property type="entry name" value="WD40/YVTN_repeat-like_dom_sf"/>
</dbReference>
<dbReference type="PANTHER" id="PTHR34512">
    <property type="entry name" value="CELL SURFACE PROTEIN"/>
    <property type="match status" value="1"/>
</dbReference>
<dbReference type="Proteomes" id="UP000012040">
    <property type="component" value="Chromosome"/>
</dbReference>
<reference evidence="2 3" key="1">
    <citation type="journal article" date="2013" name="ISME J.">
        <title>By their genes ye shall know them: genomic signatures of predatory bacteria.</title>
        <authorList>
            <person name="Pasternak Z."/>
            <person name="Pietrokovski S."/>
            <person name="Rotem O."/>
            <person name="Gophna U."/>
            <person name="Lurie-Weinberger M.N."/>
            <person name="Jurkevitch E."/>
        </authorList>
    </citation>
    <scope>NUCLEOTIDE SEQUENCE [LARGE SCALE GENOMIC DNA]</scope>
    <source>
        <strain evidence="2 3">JSS</strain>
    </source>
</reference>
<keyword evidence="2" id="KW-0449">Lipoprotein</keyword>
<dbReference type="SMART" id="SM00564">
    <property type="entry name" value="PQQ"/>
    <property type="match status" value="7"/>
</dbReference>
<organism evidence="2 3">
    <name type="scientific">Pseudobdellovibrio exovorus JSS</name>
    <dbReference type="NCBI Taxonomy" id="1184267"/>
    <lineage>
        <taxon>Bacteria</taxon>
        <taxon>Pseudomonadati</taxon>
        <taxon>Bdellovibrionota</taxon>
        <taxon>Bdellovibrionia</taxon>
        <taxon>Bdellovibrionales</taxon>
        <taxon>Pseudobdellovibrionaceae</taxon>
        <taxon>Pseudobdellovibrio</taxon>
    </lineage>
</organism>
<dbReference type="PROSITE" id="PS51257">
    <property type="entry name" value="PROKAR_LIPOPROTEIN"/>
    <property type="match status" value="1"/>
</dbReference>
<dbReference type="Pfam" id="PF13360">
    <property type="entry name" value="PQQ_2"/>
    <property type="match status" value="1"/>
</dbReference>
<dbReference type="STRING" id="1184267.A11Q_1313"/>
<dbReference type="eggNOG" id="COG1520">
    <property type="taxonomic scope" value="Bacteria"/>
</dbReference>
<feature type="domain" description="Pyrrolo-quinoline quinone repeat" evidence="1">
    <location>
        <begin position="101"/>
        <end position="298"/>
    </location>
</feature>
<evidence type="ECO:0000313" key="3">
    <source>
        <dbReference type="Proteomes" id="UP000012040"/>
    </source>
</evidence>
<dbReference type="InterPro" id="IPR018391">
    <property type="entry name" value="PQQ_b-propeller_rpt"/>
</dbReference>
<dbReference type="RefSeq" id="WP_015470019.1">
    <property type="nucleotide sequence ID" value="NC_020813.1"/>
</dbReference>
<keyword evidence="3" id="KW-1185">Reference proteome</keyword>
<dbReference type="InterPro" id="IPR002372">
    <property type="entry name" value="PQQ_rpt_dom"/>
</dbReference>
<dbReference type="EMBL" id="CP003537">
    <property type="protein sequence ID" value="AGH95529.1"/>
    <property type="molecule type" value="Genomic_DNA"/>
</dbReference>
<protein>
    <submittedName>
        <fullName evidence="2">Putative lipoprotein</fullName>
    </submittedName>
</protein>
<name>M4VQV3_9BACT</name>